<dbReference type="AlphaFoldDB" id="A0ABD2XQ62"/>
<name>A0ABD2XQ62_9HYME</name>
<comment type="caution">
    <text evidence="1">The sequence shown here is derived from an EMBL/GenBank/DDBJ whole genome shotgun (WGS) entry which is preliminary data.</text>
</comment>
<dbReference type="EMBL" id="JBJJXI010000011">
    <property type="protein sequence ID" value="KAL3407259.1"/>
    <property type="molecule type" value="Genomic_DNA"/>
</dbReference>
<protein>
    <submittedName>
        <fullName evidence="1">Uncharacterized protein</fullName>
    </submittedName>
</protein>
<proteinExistence type="predicted"/>
<evidence type="ECO:0000313" key="2">
    <source>
        <dbReference type="Proteomes" id="UP001627154"/>
    </source>
</evidence>
<reference evidence="1 2" key="1">
    <citation type="journal article" date="2024" name="bioRxiv">
        <title>A reference genome for Trichogramma kaykai: A tiny desert-dwelling parasitoid wasp with competing sex-ratio distorters.</title>
        <authorList>
            <person name="Culotta J."/>
            <person name="Lindsey A.R."/>
        </authorList>
    </citation>
    <scope>NUCLEOTIDE SEQUENCE [LARGE SCALE GENOMIC DNA]</scope>
    <source>
        <strain evidence="1 2">KSX58</strain>
    </source>
</reference>
<keyword evidence="2" id="KW-1185">Reference proteome</keyword>
<sequence>MDVPPIHVEVQAVAVNASHRLRSLRLWKRRTRHTRLELLKALNDPIICMRGDWMSARIAEEPAWETIFPSREDWLYNRTVYQALENAGIPTGQKPEGCLEQVSGKIRKKEDYARRDGEDNGYFNVSP</sequence>
<gene>
    <name evidence="1" type="ORF">TKK_000541</name>
</gene>
<evidence type="ECO:0000313" key="1">
    <source>
        <dbReference type="EMBL" id="KAL3407259.1"/>
    </source>
</evidence>
<dbReference type="Proteomes" id="UP001627154">
    <property type="component" value="Unassembled WGS sequence"/>
</dbReference>
<accession>A0ABD2XQ62</accession>
<organism evidence="1 2">
    <name type="scientific">Trichogramma kaykai</name>
    <dbReference type="NCBI Taxonomy" id="54128"/>
    <lineage>
        <taxon>Eukaryota</taxon>
        <taxon>Metazoa</taxon>
        <taxon>Ecdysozoa</taxon>
        <taxon>Arthropoda</taxon>
        <taxon>Hexapoda</taxon>
        <taxon>Insecta</taxon>
        <taxon>Pterygota</taxon>
        <taxon>Neoptera</taxon>
        <taxon>Endopterygota</taxon>
        <taxon>Hymenoptera</taxon>
        <taxon>Apocrita</taxon>
        <taxon>Proctotrupomorpha</taxon>
        <taxon>Chalcidoidea</taxon>
        <taxon>Trichogrammatidae</taxon>
        <taxon>Trichogramma</taxon>
    </lineage>
</organism>